<organism evidence="1 2">
    <name type="scientific">Fraxinus pennsylvanica</name>
    <dbReference type="NCBI Taxonomy" id="56036"/>
    <lineage>
        <taxon>Eukaryota</taxon>
        <taxon>Viridiplantae</taxon>
        <taxon>Streptophyta</taxon>
        <taxon>Embryophyta</taxon>
        <taxon>Tracheophyta</taxon>
        <taxon>Spermatophyta</taxon>
        <taxon>Magnoliopsida</taxon>
        <taxon>eudicotyledons</taxon>
        <taxon>Gunneridae</taxon>
        <taxon>Pentapetalae</taxon>
        <taxon>asterids</taxon>
        <taxon>lamiids</taxon>
        <taxon>Lamiales</taxon>
        <taxon>Oleaceae</taxon>
        <taxon>Oleeae</taxon>
        <taxon>Fraxinus</taxon>
    </lineage>
</organism>
<dbReference type="EMBL" id="OU503044">
    <property type="protein sequence ID" value="CAI9767735.1"/>
    <property type="molecule type" value="Genomic_DNA"/>
</dbReference>
<dbReference type="Proteomes" id="UP000834106">
    <property type="component" value="Chromosome 9"/>
</dbReference>
<accession>A0AAD1ZDW6</accession>
<reference evidence="1" key="1">
    <citation type="submission" date="2023-05" db="EMBL/GenBank/DDBJ databases">
        <authorList>
            <person name="Huff M."/>
        </authorList>
    </citation>
    <scope>NUCLEOTIDE SEQUENCE</scope>
</reference>
<dbReference type="AlphaFoldDB" id="A0AAD1ZDW6"/>
<evidence type="ECO:0000313" key="2">
    <source>
        <dbReference type="Proteomes" id="UP000834106"/>
    </source>
</evidence>
<protein>
    <submittedName>
        <fullName evidence="1">Uncharacterized protein</fullName>
    </submittedName>
</protein>
<gene>
    <name evidence="1" type="ORF">FPE_LOCUS15165</name>
</gene>
<evidence type="ECO:0000313" key="1">
    <source>
        <dbReference type="EMBL" id="CAI9767735.1"/>
    </source>
</evidence>
<sequence>MDWECQKTLMVESDSATDRRNLRMLSKPVTRRNENSEREGYLPVKSLLVERFKQRFGKYLLKWPESMYFPAISFAIEQKKLLDKNSEKRGKKYCITCGSQFDAEEIGLCCKEVYKSDIDSAHFHTVSTIQHKGLNRYQYHTMSTSHNHVIGRGIIYFKDKISNSSSNVEKLPSIGIFGFHVL</sequence>
<proteinExistence type="predicted"/>
<keyword evidence="2" id="KW-1185">Reference proteome</keyword>
<name>A0AAD1ZDW6_9LAMI</name>